<evidence type="ECO:0000259" key="1">
    <source>
        <dbReference type="Pfam" id="PF16823"/>
    </source>
</evidence>
<feature type="domain" description="Cyclic di-GMP receptor atypical PilZ" evidence="1">
    <location>
        <begin position="52"/>
        <end position="185"/>
    </location>
</feature>
<proteinExistence type="predicted"/>
<reference evidence="3" key="1">
    <citation type="submission" date="2016-10" db="EMBL/GenBank/DDBJ databases">
        <authorList>
            <person name="Varghese N."/>
            <person name="Submissions S."/>
        </authorList>
    </citation>
    <scope>NUCLEOTIDE SEQUENCE [LARGE SCALE GENOMIC DNA]</scope>
    <source>
        <strain evidence="3">UNC178MFTsu3.1</strain>
    </source>
</reference>
<dbReference type="RefSeq" id="WP_035324191.1">
    <property type="nucleotide sequence ID" value="NZ_FONH01000014.1"/>
</dbReference>
<organism evidence="2 3">
    <name type="scientific">Dyella marensis</name>
    <dbReference type="NCBI Taxonomy" id="500610"/>
    <lineage>
        <taxon>Bacteria</taxon>
        <taxon>Pseudomonadati</taxon>
        <taxon>Pseudomonadota</taxon>
        <taxon>Gammaproteobacteria</taxon>
        <taxon>Lysobacterales</taxon>
        <taxon>Rhodanobacteraceae</taxon>
        <taxon>Dyella</taxon>
    </lineage>
</organism>
<gene>
    <name evidence="2" type="ORF">SAMN02799615_03263</name>
</gene>
<dbReference type="EMBL" id="FONH01000014">
    <property type="protein sequence ID" value="SFF35839.1"/>
    <property type="molecule type" value="Genomic_DNA"/>
</dbReference>
<dbReference type="InterPro" id="IPR031800">
    <property type="entry name" value="PilZ_atypical"/>
</dbReference>
<accession>A0A1I2I0G3</accession>
<dbReference type="Proteomes" id="UP000199477">
    <property type="component" value="Unassembled WGS sequence"/>
</dbReference>
<name>A0A1I2I0G3_9GAMM</name>
<protein>
    <submittedName>
        <fullName evidence="2">Atypical PilZ domain-containing protein, cyclic di-GMP receptor</fullName>
    </submittedName>
</protein>
<dbReference type="STRING" id="500610.SAMN02799615_03263"/>
<evidence type="ECO:0000313" key="3">
    <source>
        <dbReference type="Proteomes" id="UP000199477"/>
    </source>
</evidence>
<sequence length="192" mass="21462">MENEAMNASAWDEFQQLLACEGDWLAELEPLALPLDERVAAGYAERNLSALGMLDVLDERSADVSDEDSPLVQDLARMDAKLTALIHIINRVLIPDALTRPHHALRFNALGVLLPPELAPAGEGALLRIRLDGCPSFPLELPVRVERRFPDGRVFATFENHSEHLSEGLERMVFRHHRRRVAVTRQGHVPTA</sequence>
<keyword evidence="2" id="KW-0675">Receptor</keyword>
<dbReference type="Pfam" id="PF16823">
    <property type="entry name" value="tPilZ"/>
    <property type="match status" value="1"/>
</dbReference>
<keyword evidence="3" id="KW-1185">Reference proteome</keyword>
<evidence type="ECO:0000313" key="2">
    <source>
        <dbReference type="EMBL" id="SFF35839.1"/>
    </source>
</evidence>
<dbReference type="AlphaFoldDB" id="A0A1I2I0G3"/>